<comment type="subcellular location">
    <subcellularLocation>
        <location evidence="1">Cell membrane</location>
        <topology evidence="1">Multi-pass membrane protein</topology>
    </subcellularLocation>
</comment>
<evidence type="ECO:0000313" key="9">
    <source>
        <dbReference type="EMBL" id="QII81422.1"/>
    </source>
</evidence>
<keyword evidence="3" id="KW-0813">Transport</keyword>
<proteinExistence type="inferred from homology"/>
<sequence length="377" mass="41422">MNMKKLDIRVLSYLFVIFFLLLLYRYFDYFIAIFRLLMDVTAPLFIGALIAYLLNIIVVRLERSVLKKLKEKQAGLTRGASILSSIIIVVAVLYLIINLIVPQIATIISRLVSGIPVLVTQIQNFIMESDTELLEKFVGDNLLADFNDLARQAIDFVSNSVNQLLASSIYLIGGATSGLFTFVIAFSFAMYVLATKERLKEQTRLLGVAFLPKRVYSHLSFLIQITNQTFSNFFVGQVTEAVILGSLCIIGMAIFRFPYAVTVGTFIGFTALVPMFGAWIGAAVGFVLIASQSFTQAWAFLIFIVILQQLENNLIYPKVVGTSIGIPGIWVLVAVTVGGGVGGIAGMLLGVPVLATVYQIITIITQKKLAEKETVSS</sequence>
<keyword evidence="10" id="KW-1185">Reference proteome</keyword>
<dbReference type="Pfam" id="PF01594">
    <property type="entry name" value="AI-2E_transport"/>
    <property type="match status" value="1"/>
</dbReference>
<feature type="transmembrane region" description="Helical" evidence="8">
    <location>
        <begin position="40"/>
        <end position="59"/>
    </location>
</feature>
<feature type="transmembrane region" description="Helical" evidence="8">
    <location>
        <begin position="231"/>
        <end position="250"/>
    </location>
</feature>
<organism evidence="9 10">
    <name type="scientific">Jeotgalibaca arthritidis</name>
    <dbReference type="NCBI Taxonomy" id="1868794"/>
    <lineage>
        <taxon>Bacteria</taxon>
        <taxon>Bacillati</taxon>
        <taxon>Bacillota</taxon>
        <taxon>Bacilli</taxon>
        <taxon>Lactobacillales</taxon>
        <taxon>Carnobacteriaceae</taxon>
        <taxon>Jeotgalibaca</taxon>
    </lineage>
</organism>
<keyword evidence="5 8" id="KW-0812">Transmembrane</keyword>
<feature type="transmembrane region" description="Helical" evidence="8">
    <location>
        <begin position="12"/>
        <end position="34"/>
    </location>
</feature>
<dbReference type="GO" id="GO:0005886">
    <property type="term" value="C:plasma membrane"/>
    <property type="evidence" value="ECO:0007669"/>
    <property type="project" value="UniProtKB-SubCell"/>
</dbReference>
<dbReference type="PANTHER" id="PTHR21716">
    <property type="entry name" value="TRANSMEMBRANE PROTEIN"/>
    <property type="match status" value="1"/>
</dbReference>
<name>A0A6G7K857_9LACT</name>
<reference evidence="9 10" key="1">
    <citation type="journal article" date="2017" name="Int. J. Syst. Evol. Microbiol.">
        <title>Jeotgalibaca porci sp. nov. and Jeotgalibaca arthritidis sp. nov., isolated from pigs, and emended description of the genus Jeotgalibaca.</title>
        <authorList>
            <person name="Zamora L."/>
            <person name="Perez-Sancho M."/>
            <person name="Dominguez L."/>
            <person name="Fernandez-Garayzabal J.F."/>
            <person name="Vela A.I."/>
        </authorList>
    </citation>
    <scope>NUCLEOTIDE SEQUENCE [LARGE SCALE GENOMIC DNA]</scope>
    <source>
        <strain evidence="9 10">CECT 9157</strain>
    </source>
</reference>
<dbReference type="GO" id="GO:0055085">
    <property type="term" value="P:transmembrane transport"/>
    <property type="evidence" value="ECO:0007669"/>
    <property type="project" value="TreeGrafter"/>
</dbReference>
<evidence type="ECO:0000256" key="7">
    <source>
        <dbReference type="ARBA" id="ARBA00023136"/>
    </source>
</evidence>
<evidence type="ECO:0000256" key="8">
    <source>
        <dbReference type="SAM" id="Phobius"/>
    </source>
</evidence>
<dbReference type="KEGG" id="jar:G7057_02300"/>
<dbReference type="PANTHER" id="PTHR21716:SF53">
    <property type="entry name" value="PERMEASE PERM-RELATED"/>
    <property type="match status" value="1"/>
</dbReference>
<feature type="transmembrane region" description="Helical" evidence="8">
    <location>
        <begin position="169"/>
        <end position="193"/>
    </location>
</feature>
<gene>
    <name evidence="9" type="ORF">G7057_02300</name>
</gene>
<evidence type="ECO:0000256" key="4">
    <source>
        <dbReference type="ARBA" id="ARBA00022475"/>
    </source>
</evidence>
<dbReference type="RefSeq" id="WP_166161034.1">
    <property type="nucleotide sequence ID" value="NZ_CP049740.1"/>
</dbReference>
<evidence type="ECO:0000256" key="3">
    <source>
        <dbReference type="ARBA" id="ARBA00022448"/>
    </source>
</evidence>
<evidence type="ECO:0000256" key="6">
    <source>
        <dbReference type="ARBA" id="ARBA00022989"/>
    </source>
</evidence>
<keyword evidence="7 8" id="KW-0472">Membrane</keyword>
<feature type="transmembrane region" description="Helical" evidence="8">
    <location>
        <begin position="286"/>
        <end position="307"/>
    </location>
</feature>
<accession>A0A6G7K857</accession>
<dbReference type="InterPro" id="IPR002549">
    <property type="entry name" value="AI-2E-like"/>
</dbReference>
<feature type="transmembrane region" description="Helical" evidence="8">
    <location>
        <begin position="257"/>
        <end position="280"/>
    </location>
</feature>
<feature type="transmembrane region" description="Helical" evidence="8">
    <location>
        <begin position="319"/>
        <end position="338"/>
    </location>
</feature>
<dbReference type="EMBL" id="CP049740">
    <property type="protein sequence ID" value="QII81422.1"/>
    <property type="molecule type" value="Genomic_DNA"/>
</dbReference>
<evidence type="ECO:0000313" key="10">
    <source>
        <dbReference type="Proteomes" id="UP000501451"/>
    </source>
</evidence>
<evidence type="ECO:0000256" key="5">
    <source>
        <dbReference type="ARBA" id="ARBA00022692"/>
    </source>
</evidence>
<dbReference type="AlphaFoldDB" id="A0A6G7K857"/>
<keyword evidence="4" id="KW-1003">Cell membrane</keyword>
<keyword evidence="6 8" id="KW-1133">Transmembrane helix</keyword>
<feature type="transmembrane region" description="Helical" evidence="8">
    <location>
        <begin position="80"/>
        <end position="101"/>
    </location>
</feature>
<evidence type="ECO:0000256" key="2">
    <source>
        <dbReference type="ARBA" id="ARBA00009773"/>
    </source>
</evidence>
<protein>
    <submittedName>
        <fullName evidence="9">AI-2E family transporter</fullName>
    </submittedName>
</protein>
<dbReference type="Proteomes" id="UP000501451">
    <property type="component" value="Chromosome"/>
</dbReference>
<evidence type="ECO:0000256" key="1">
    <source>
        <dbReference type="ARBA" id="ARBA00004651"/>
    </source>
</evidence>
<comment type="similarity">
    <text evidence="2">Belongs to the autoinducer-2 exporter (AI-2E) (TC 2.A.86) family.</text>
</comment>